<dbReference type="Gene3D" id="3.50.50.60">
    <property type="entry name" value="FAD/NAD(P)-binding domain"/>
    <property type="match status" value="1"/>
</dbReference>
<dbReference type="EMBL" id="HG792016">
    <property type="protein sequence ID" value="CDM30112.1"/>
    <property type="molecule type" value="Genomic_DNA"/>
</dbReference>
<dbReference type="SUPFAM" id="SSF51905">
    <property type="entry name" value="FAD/NAD(P)-binding domain"/>
    <property type="match status" value="1"/>
</dbReference>
<gene>
    <name evidence="6" type="ORF">PROQFM164_S02g000261</name>
</gene>
<dbReference type="AlphaFoldDB" id="W6QKK4"/>
<keyword evidence="1" id="KW-0285">Flavoprotein</keyword>
<dbReference type="STRING" id="1365484.W6QKK4"/>
<organism evidence="6 7">
    <name type="scientific">Penicillium roqueforti (strain FM164)</name>
    <dbReference type="NCBI Taxonomy" id="1365484"/>
    <lineage>
        <taxon>Eukaryota</taxon>
        <taxon>Fungi</taxon>
        <taxon>Dikarya</taxon>
        <taxon>Ascomycota</taxon>
        <taxon>Pezizomycotina</taxon>
        <taxon>Eurotiomycetes</taxon>
        <taxon>Eurotiomycetidae</taxon>
        <taxon>Eurotiales</taxon>
        <taxon>Aspergillaceae</taxon>
        <taxon>Penicillium</taxon>
    </lineage>
</organism>
<dbReference type="GO" id="GO:0071949">
    <property type="term" value="F:FAD binding"/>
    <property type="evidence" value="ECO:0007669"/>
    <property type="project" value="InterPro"/>
</dbReference>
<sequence>MTQSQSPIAIVGAGPAGLTLARLLEVAEIPYVVFERDVSATWANEHQSGGTLDLHPTTGQAALLEAGLFPRFQSLARFGVPLTIVDSQGKVHVSHSREGDTEEPEIDRKDLRDLLLSSVPASRILWDHKVQRIERVDNGSVTTHFENQPSRSGFRLVVGADGAWSKIRATVMPSEPQYSGIHFFSSYIKPDNPIYPLAASKAGKGNYLAFGKERQIFLYYLGDGSYHVSVGLRLSEKSIPEGSILASASALWNTVLQEYFAGWDYDLTDFVRSCDGKFRSWPLYTMAEDAIPSWNHVSGVTLVGDAVHLTVPTGDGVNNAMHDSVDLARHIISHGIDNLESATLAYEEAMRPRAVATIQKGHWMTHHMFLAAGPEEMLAAMGADGGDE</sequence>
<evidence type="ECO:0000259" key="5">
    <source>
        <dbReference type="Pfam" id="PF01494"/>
    </source>
</evidence>
<dbReference type="Proteomes" id="UP000030686">
    <property type="component" value="Unassembled WGS sequence"/>
</dbReference>
<evidence type="ECO:0000256" key="3">
    <source>
        <dbReference type="ARBA" id="ARBA00023002"/>
    </source>
</evidence>
<dbReference type="OrthoDB" id="655030at2759"/>
<name>W6QKK4_PENRF</name>
<proteinExistence type="predicted"/>
<keyword evidence="3" id="KW-0560">Oxidoreductase</keyword>
<evidence type="ECO:0000256" key="1">
    <source>
        <dbReference type="ARBA" id="ARBA00022630"/>
    </source>
</evidence>
<dbReference type="PRINTS" id="PR00420">
    <property type="entry name" value="RNGMNOXGNASE"/>
</dbReference>
<dbReference type="PANTHER" id="PTHR46972">
    <property type="entry name" value="MONOOXYGENASE ASQM-RELATED"/>
    <property type="match status" value="1"/>
</dbReference>
<protein>
    <submittedName>
        <fullName evidence="6">Aromatic-ring hydroxylase-like</fullName>
    </submittedName>
</protein>
<dbReference type="PANTHER" id="PTHR46972:SF1">
    <property type="entry name" value="FAD DEPENDENT OXIDOREDUCTASE DOMAIN-CONTAINING PROTEIN"/>
    <property type="match status" value="1"/>
</dbReference>
<dbReference type="GO" id="GO:0004497">
    <property type="term" value="F:monooxygenase activity"/>
    <property type="evidence" value="ECO:0007669"/>
    <property type="project" value="UniProtKB-KW"/>
</dbReference>
<feature type="domain" description="FAD-binding" evidence="5">
    <location>
        <begin position="298"/>
        <end position="358"/>
    </location>
</feature>
<keyword evidence="7" id="KW-1185">Reference proteome</keyword>
<evidence type="ECO:0000256" key="2">
    <source>
        <dbReference type="ARBA" id="ARBA00022827"/>
    </source>
</evidence>
<reference evidence="6" key="1">
    <citation type="journal article" date="2014" name="Nat. Commun.">
        <title>Multiple recent horizontal transfers of a large genomic region in cheese making fungi.</title>
        <authorList>
            <person name="Cheeseman K."/>
            <person name="Ropars J."/>
            <person name="Renault P."/>
            <person name="Dupont J."/>
            <person name="Gouzy J."/>
            <person name="Branca A."/>
            <person name="Abraham A.L."/>
            <person name="Ceppi M."/>
            <person name="Conseiller E."/>
            <person name="Debuchy R."/>
            <person name="Malagnac F."/>
            <person name="Goarin A."/>
            <person name="Silar P."/>
            <person name="Lacoste S."/>
            <person name="Sallet E."/>
            <person name="Bensimon A."/>
            <person name="Giraud T."/>
            <person name="Brygoo Y."/>
        </authorList>
    </citation>
    <scope>NUCLEOTIDE SEQUENCE [LARGE SCALE GENOMIC DNA]</scope>
    <source>
        <strain evidence="6">FM164</strain>
    </source>
</reference>
<keyword evidence="4" id="KW-0503">Monooxygenase</keyword>
<dbReference type="Pfam" id="PF01494">
    <property type="entry name" value="FAD_binding_3"/>
    <property type="match status" value="2"/>
</dbReference>
<dbReference type="OMA" id="RAYEHIQ"/>
<dbReference type="InterPro" id="IPR002938">
    <property type="entry name" value="FAD-bd"/>
</dbReference>
<evidence type="ECO:0000256" key="4">
    <source>
        <dbReference type="ARBA" id="ARBA00023033"/>
    </source>
</evidence>
<accession>W6QKK4</accession>
<evidence type="ECO:0000313" key="6">
    <source>
        <dbReference type="EMBL" id="CDM30112.1"/>
    </source>
</evidence>
<evidence type="ECO:0000313" key="7">
    <source>
        <dbReference type="Proteomes" id="UP000030686"/>
    </source>
</evidence>
<feature type="domain" description="FAD-binding" evidence="5">
    <location>
        <begin position="7"/>
        <end position="171"/>
    </location>
</feature>
<dbReference type="InterPro" id="IPR036188">
    <property type="entry name" value="FAD/NAD-bd_sf"/>
</dbReference>
<keyword evidence="2" id="KW-0274">FAD</keyword>